<sequence length="602" mass="68015">MKRLKFSYHILILIPIIIIAFFIINSLTSKSSKDPQIDYLIGMSHPNLSEEWQILVNEQMKNEAEKIDNLSVIFTNAGSSTYKQVKDINMLMDYGIDLLIITVNDANVLGPLISEINKKIPVIVLDRDVSNYDFTLYIGPDYYSLGKKAGERVVSLLGKDGGKVIEVRGPIEEPSVVELSHGFDYIINQHPNINILTSISSEWLTSQTEERMNKLLKKINDFDIVFAHNNAMALGAYYASKTENLDIKLIGVSGLMSNKYRAYLEEGILDTTFLCPIGGKESIDYAIDILNGENDIPRKIILNTIPITKENMNGIESEPIKRESIKLGYIDSYTSDSFNLETTYTAFEKEKIELIYRNINSNLSIKQQHAEQLEAIKKLIDNDVDMIAISPVVSSGWDKVLNLAKQKNIPVIFLNNMVNSKENLWTTYVGSDYYDQGKLAASYLVNNVYNMKNDIVIAEIRGHNKSASTIQRTEGFNQVINGYSRINVKYRVDTDLSFEEAYKQMTRILGDDKVNVVFTHEEDISYGALKAIKDHGLTIGKDIIMVTTCNSVDISMNNHDISCLVQSYPVTQSQLIKVVRDYMNGISPKKVINKDKLVIEDK</sequence>
<evidence type="ECO:0000259" key="5">
    <source>
        <dbReference type="Pfam" id="PF13407"/>
    </source>
</evidence>
<dbReference type="Pfam" id="PF13407">
    <property type="entry name" value="Peripla_BP_4"/>
    <property type="match status" value="2"/>
</dbReference>
<evidence type="ECO:0000256" key="4">
    <source>
        <dbReference type="SAM" id="Phobius"/>
    </source>
</evidence>
<evidence type="ECO:0000256" key="1">
    <source>
        <dbReference type="ARBA" id="ARBA00004196"/>
    </source>
</evidence>
<keyword evidence="4" id="KW-0472">Membrane</keyword>
<keyword evidence="4" id="KW-0812">Transmembrane</keyword>
<name>A0A8J8SEA9_9FIRM</name>
<dbReference type="AlphaFoldDB" id="A0A8J8SEA9"/>
<evidence type="ECO:0000313" key="6">
    <source>
        <dbReference type="EMBL" id="QUH31748.1"/>
    </source>
</evidence>
<keyword evidence="3" id="KW-0732">Signal</keyword>
<keyword evidence="4" id="KW-1133">Transmembrane helix</keyword>
<dbReference type="Proteomes" id="UP000677305">
    <property type="component" value="Chromosome"/>
</dbReference>
<dbReference type="InterPro" id="IPR028082">
    <property type="entry name" value="Peripla_BP_I"/>
</dbReference>
<reference evidence="6 7" key="1">
    <citation type="submission" date="2020-07" db="EMBL/GenBank/DDBJ databases">
        <title>Vallitalea guaymasensis genome.</title>
        <authorList>
            <person name="Postec A."/>
        </authorList>
    </citation>
    <scope>NUCLEOTIDE SEQUENCE [LARGE SCALE GENOMIC DNA]</scope>
    <source>
        <strain evidence="6 7">Ra1766G1</strain>
    </source>
</reference>
<evidence type="ECO:0000256" key="3">
    <source>
        <dbReference type="ARBA" id="ARBA00022729"/>
    </source>
</evidence>
<dbReference type="Gene3D" id="3.40.50.2300">
    <property type="match status" value="4"/>
</dbReference>
<keyword evidence="7" id="KW-1185">Reference proteome</keyword>
<dbReference type="PANTHER" id="PTHR46847:SF1">
    <property type="entry name" value="D-ALLOSE-BINDING PERIPLASMIC PROTEIN-RELATED"/>
    <property type="match status" value="1"/>
</dbReference>
<dbReference type="RefSeq" id="WP_212691693.1">
    <property type="nucleotide sequence ID" value="NZ_CP058561.1"/>
</dbReference>
<feature type="domain" description="Periplasmic binding protein" evidence="5">
    <location>
        <begin position="366"/>
        <end position="549"/>
    </location>
</feature>
<comment type="similarity">
    <text evidence="2">Belongs to the bacterial solute-binding protein 2 family.</text>
</comment>
<evidence type="ECO:0000313" key="7">
    <source>
        <dbReference type="Proteomes" id="UP000677305"/>
    </source>
</evidence>
<dbReference type="PANTHER" id="PTHR46847">
    <property type="entry name" value="D-ALLOSE-BINDING PERIPLASMIC PROTEIN-RELATED"/>
    <property type="match status" value="1"/>
</dbReference>
<dbReference type="EMBL" id="CP058561">
    <property type="protein sequence ID" value="QUH31748.1"/>
    <property type="molecule type" value="Genomic_DNA"/>
</dbReference>
<feature type="domain" description="Periplasmic binding protein" evidence="5">
    <location>
        <begin position="41"/>
        <end position="293"/>
    </location>
</feature>
<dbReference type="InterPro" id="IPR025997">
    <property type="entry name" value="SBP_2_dom"/>
</dbReference>
<proteinExistence type="inferred from homology"/>
<dbReference type="KEGG" id="vgu:HYG85_23570"/>
<gene>
    <name evidence="6" type="ORF">HYG85_23570</name>
</gene>
<feature type="transmembrane region" description="Helical" evidence="4">
    <location>
        <begin position="6"/>
        <end position="24"/>
    </location>
</feature>
<comment type="subcellular location">
    <subcellularLocation>
        <location evidence="1">Cell envelope</location>
    </subcellularLocation>
</comment>
<accession>A0A8J8SEA9</accession>
<organism evidence="6 7">
    <name type="scientific">Vallitalea guaymasensis</name>
    <dbReference type="NCBI Taxonomy" id="1185412"/>
    <lineage>
        <taxon>Bacteria</taxon>
        <taxon>Bacillati</taxon>
        <taxon>Bacillota</taxon>
        <taxon>Clostridia</taxon>
        <taxon>Lachnospirales</taxon>
        <taxon>Vallitaleaceae</taxon>
        <taxon>Vallitalea</taxon>
    </lineage>
</organism>
<dbReference type="GO" id="GO:0030246">
    <property type="term" value="F:carbohydrate binding"/>
    <property type="evidence" value="ECO:0007669"/>
    <property type="project" value="UniProtKB-ARBA"/>
</dbReference>
<dbReference type="GO" id="GO:0030313">
    <property type="term" value="C:cell envelope"/>
    <property type="evidence" value="ECO:0007669"/>
    <property type="project" value="UniProtKB-SubCell"/>
</dbReference>
<evidence type="ECO:0000256" key="2">
    <source>
        <dbReference type="ARBA" id="ARBA00007639"/>
    </source>
</evidence>
<dbReference type="SUPFAM" id="SSF53822">
    <property type="entry name" value="Periplasmic binding protein-like I"/>
    <property type="match status" value="2"/>
</dbReference>
<dbReference type="CDD" id="cd06308">
    <property type="entry name" value="PBP1_sensor_kinase-like"/>
    <property type="match status" value="1"/>
</dbReference>
<protein>
    <submittedName>
        <fullName evidence="6">Substrate-binding domain-containing protein</fullName>
    </submittedName>
</protein>